<feature type="binding site" evidence="9">
    <location>
        <position position="72"/>
    </location>
    <ligand>
        <name>Mg(2+)</name>
        <dbReference type="ChEBI" id="CHEBI:18420"/>
    </ligand>
</feature>
<dbReference type="EC" id="2.5.1.3" evidence="9"/>
<evidence type="ECO:0000256" key="4">
    <source>
        <dbReference type="ARBA" id="ARBA00022842"/>
    </source>
</evidence>
<dbReference type="AlphaFoldDB" id="D3QYY4"/>
<evidence type="ECO:0000256" key="5">
    <source>
        <dbReference type="ARBA" id="ARBA00022977"/>
    </source>
</evidence>
<feature type="binding site" evidence="9">
    <location>
        <position position="109"/>
    </location>
    <ligand>
        <name>4-amino-2-methyl-5-(diphosphooxymethyl)pyrimidine</name>
        <dbReference type="ChEBI" id="CHEBI:57841"/>
    </ligand>
</feature>
<dbReference type="UniPathway" id="UPA00060">
    <property type="reaction ID" value="UER00141"/>
</dbReference>
<dbReference type="GO" id="GO:0004789">
    <property type="term" value="F:thiamine-phosphate diphosphorylase activity"/>
    <property type="evidence" value="ECO:0007669"/>
    <property type="project" value="UniProtKB-UniRule"/>
</dbReference>
<feature type="binding site" evidence="9">
    <location>
        <begin position="186"/>
        <end position="187"/>
    </location>
    <ligand>
        <name>2-[(2R,5Z)-2-carboxy-4-methylthiazol-5(2H)-ylidene]ethyl phosphate</name>
        <dbReference type="ChEBI" id="CHEBI:62899"/>
    </ligand>
</feature>
<dbReference type="STRING" id="699246.HMPREF0868_1412"/>
<evidence type="ECO:0000256" key="8">
    <source>
        <dbReference type="ARBA" id="ARBA00047883"/>
    </source>
</evidence>
<dbReference type="HAMAP" id="MF_00097">
    <property type="entry name" value="TMP_synthase"/>
    <property type="match status" value="1"/>
</dbReference>
<evidence type="ECO:0000256" key="10">
    <source>
        <dbReference type="RuleBase" id="RU003826"/>
    </source>
</evidence>
<comment type="catalytic activity">
    <reaction evidence="6 9 10">
        <text>4-methyl-5-(2-phosphooxyethyl)-thiazole + 4-amino-2-methyl-5-(diphosphooxymethyl)pyrimidine + H(+) = thiamine phosphate + diphosphate</text>
        <dbReference type="Rhea" id="RHEA:22328"/>
        <dbReference type="ChEBI" id="CHEBI:15378"/>
        <dbReference type="ChEBI" id="CHEBI:33019"/>
        <dbReference type="ChEBI" id="CHEBI:37575"/>
        <dbReference type="ChEBI" id="CHEBI:57841"/>
        <dbReference type="ChEBI" id="CHEBI:58296"/>
        <dbReference type="EC" id="2.5.1.3"/>
    </reaction>
</comment>
<evidence type="ECO:0000256" key="3">
    <source>
        <dbReference type="ARBA" id="ARBA00022723"/>
    </source>
</evidence>
<feature type="binding site" evidence="9">
    <location>
        <position position="90"/>
    </location>
    <ligand>
        <name>Mg(2+)</name>
        <dbReference type="ChEBI" id="CHEBI:18420"/>
    </ligand>
</feature>
<evidence type="ECO:0000313" key="14">
    <source>
        <dbReference type="Proteomes" id="UP000008234"/>
    </source>
</evidence>
<dbReference type="GO" id="GO:0000287">
    <property type="term" value="F:magnesium ion binding"/>
    <property type="evidence" value="ECO:0007669"/>
    <property type="project" value="UniProtKB-UniRule"/>
</dbReference>
<feature type="binding site" evidence="9">
    <location>
        <position position="71"/>
    </location>
    <ligand>
        <name>4-amino-2-methyl-5-(diphosphooxymethyl)pyrimidine</name>
        <dbReference type="ChEBI" id="CHEBI:57841"/>
    </ligand>
</feature>
<dbReference type="RefSeq" id="WP_012992946.1">
    <property type="nucleotide sequence ID" value="NC_013895.2"/>
</dbReference>
<dbReference type="PANTHER" id="PTHR20857:SF15">
    <property type="entry name" value="THIAMINE-PHOSPHATE SYNTHASE"/>
    <property type="match status" value="1"/>
</dbReference>
<feature type="binding site" evidence="9">
    <location>
        <begin position="135"/>
        <end position="137"/>
    </location>
    <ligand>
        <name>2-[(2R,5Z)-2-carboxy-4-methylthiazol-5(2H)-ylidene]ethyl phosphate</name>
        <dbReference type="ChEBI" id="CHEBI:62899"/>
    </ligand>
</feature>
<comment type="catalytic activity">
    <reaction evidence="7 9 10">
        <text>2-(2-carboxy-4-methylthiazol-5-yl)ethyl phosphate + 4-amino-2-methyl-5-(diphosphooxymethyl)pyrimidine + 2 H(+) = thiamine phosphate + CO2 + diphosphate</text>
        <dbReference type="Rhea" id="RHEA:47848"/>
        <dbReference type="ChEBI" id="CHEBI:15378"/>
        <dbReference type="ChEBI" id="CHEBI:16526"/>
        <dbReference type="ChEBI" id="CHEBI:33019"/>
        <dbReference type="ChEBI" id="CHEBI:37575"/>
        <dbReference type="ChEBI" id="CHEBI:57841"/>
        <dbReference type="ChEBI" id="CHEBI:62890"/>
        <dbReference type="EC" id="2.5.1.3"/>
    </reaction>
</comment>
<dbReference type="SUPFAM" id="SSF51391">
    <property type="entry name" value="Thiamin phosphate synthase"/>
    <property type="match status" value="1"/>
</dbReference>
<gene>
    <name evidence="9 13" type="primary">thiE</name>
    <name evidence="13" type="ordered locus">HMPREF0868_1412</name>
</gene>
<evidence type="ECO:0000313" key="13">
    <source>
        <dbReference type="EMBL" id="ADC90797.1"/>
    </source>
</evidence>
<organism evidence="13 14">
    <name type="scientific">Mageeibacillus indolicus (strain UPII9-5)</name>
    <name type="common">Clostridiales genomosp. BVAB3 (strain UPII9-5)</name>
    <dbReference type="NCBI Taxonomy" id="699246"/>
    <lineage>
        <taxon>Bacteria</taxon>
        <taxon>Bacillati</taxon>
        <taxon>Bacillota</taxon>
        <taxon>Clostridia</taxon>
        <taxon>Eubacteriales</taxon>
        <taxon>Oscillospiraceae</taxon>
        <taxon>Mageeibacillus</taxon>
    </lineage>
</organism>
<dbReference type="GO" id="GO:0009229">
    <property type="term" value="P:thiamine diphosphate biosynthetic process"/>
    <property type="evidence" value="ECO:0007669"/>
    <property type="project" value="UniProtKB-UniRule"/>
</dbReference>
<dbReference type="NCBIfam" id="TIGR00693">
    <property type="entry name" value="thiE"/>
    <property type="match status" value="1"/>
</dbReference>
<proteinExistence type="inferred from homology"/>
<dbReference type="InterPro" id="IPR036206">
    <property type="entry name" value="ThiamineP_synth_sf"/>
</dbReference>
<keyword evidence="5 9" id="KW-0784">Thiamine biosynthesis</keyword>
<dbReference type="EMBL" id="CP001850">
    <property type="protein sequence ID" value="ADC90797.1"/>
    <property type="molecule type" value="Genomic_DNA"/>
</dbReference>
<keyword evidence="3 9" id="KW-0479">Metal-binding</keyword>
<name>D3QYY4_MAGIU</name>
<comment type="similarity">
    <text evidence="9 10">Belongs to the thiamine-phosphate synthase family.</text>
</comment>
<feature type="binding site" evidence="9">
    <location>
        <begin position="39"/>
        <end position="43"/>
    </location>
    <ligand>
        <name>4-amino-2-methyl-5-(diphosphooxymethyl)pyrimidine</name>
        <dbReference type="ChEBI" id="CHEBI:57841"/>
    </ligand>
</feature>
<dbReference type="Pfam" id="PF02581">
    <property type="entry name" value="TMP-TENI"/>
    <property type="match status" value="1"/>
</dbReference>
<comment type="pathway">
    <text evidence="1 9 11">Cofactor biosynthesis; thiamine diphosphate biosynthesis; thiamine phosphate from 4-amino-2-methyl-5-diphosphomethylpyrimidine and 4-methyl-5-(2-phosphoethyl)-thiazole: step 1/1.</text>
</comment>
<dbReference type="HOGENOM" id="CLU_018272_3_2_9"/>
<evidence type="ECO:0000256" key="6">
    <source>
        <dbReference type="ARBA" id="ARBA00047334"/>
    </source>
</evidence>
<sequence length="211" mass="22911">MRIKKTKELYFITDNSYGDRTSFIHTIEEVLRAGVGLIQLREKNTEGRELLALARRVKSLCDQYNVPLIIDDRLDVALLAGCGVHLGQSDLPIAEARRVLPPDTIIGATTKTVPQALEAAAAGADYLGVGAIYQTKTKVKTIFTSVDTLKEICEQVNIPVFAIGGLNETNLDILRPASAIQGICVVSAIMQAADPYAKTLAIKQALKDLFD</sequence>
<evidence type="ECO:0000256" key="2">
    <source>
        <dbReference type="ARBA" id="ARBA00022679"/>
    </source>
</evidence>
<dbReference type="GO" id="GO:0009228">
    <property type="term" value="P:thiamine biosynthetic process"/>
    <property type="evidence" value="ECO:0007669"/>
    <property type="project" value="UniProtKB-KW"/>
</dbReference>
<dbReference type="eggNOG" id="COG0352">
    <property type="taxonomic scope" value="Bacteria"/>
</dbReference>
<comment type="function">
    <text evidence="9">Condenses 4-methyl-5-(beta-hydroxyethyl)thiazole monophosphate (THZ-P) and 2-methyl-4-amino-5-hydroxymethyl pyrimidine pyrophosphate (HMP-PP) to form thiamine monophosphate (TMP).</text>
</comment>
<dbReference type="InterPro" id="IPR034291">
    <property type="entry name" value="TMP_synthase"/>
</dbReference>
<dbReference type="FunFam" id="3.20.20.70:FF:000096">
    <property type="entry name" value="Thiamine-phosphate synthase"/>
    <property type="match status" value="1"/>
</dbReference>
<evidence type="ECO:0000259" key="12">
    <source>
        <dbReference type="Pfam" id="PF02581"/>
    </source>
</evidence>
<dbReference type="OrthoDB" id="9812206at2"/>
<dbReference type="InterPro" id="IPR022998">
    <property type="entry name" value="ThiamineP_synth_TenI"/>
</dbReference>
<evidence type="ECO:0000256" key="1">
    <source>
        <dbReference type="ARBA" id="ARBA00005165"/>
    </source>
</evidence>
<feature type="binding site" evidence="9">
    <location>
        <position position="165"/>
    </location>
    <ligand>
        <name>2-[(2R,5Z)-2-carboxy-4-methylthiazol-5(2H)-ylidene]ethyl phosphate</name>
        <dbReference type="ChEBI" id="CHEBI:62899"/>
    </ligand>
</feature>
<protein>
    <recommendedName>
        <fullName evidence="9">Thiamine-phosphate synthase</fullName>
        <shortName evidence="9">TP synthase</shortName>
        <shortName evidence="9">TPS</shortName>
        <ecNumber evidence="9">2.5.1.3</ecNumber>
    </recommendedName>
    <alternativeName>
        <fullName evidence="9">Thiamine-phosphate pyrophosphorylase</fullName>
        <shortName evidence="9">TMP pyrophosphorylase</shortName>
        <shortName evidence="9">TMP-PPase</shortName>
    </alternativeName>
</protein>
<accession>D3QYY4</accession>
<evidence type="ECO:0000256" key="11">
    <source>
        <dbReference type="RuleBase" id="RU004253"/>
    </source>
</evidence>
<dbReference type="CDD" id="cd00564">
    <property type="entry name" value="TMP_TenI"/>
    <property type="match status" value="1"/>
</dbReference>
<keyword evidence="4 9" id="KW-0460">Magnesium</keyword>
<dbReference type="Gene3D" id="3.20.20.70">
    <property type="entry name" value="Aldolase class I"/>
    <property type="match status" value="1"/>
</dbReference>
<evidence type="ECO:0000256" key="7">
    <source>
        <dbReference type="ARBA" id="ARBA00047851"/>
    </source>
</evidence>
<dbReference type="InterPro" id="IPR013785">
    <property type="entry name" value="Aldolase_TIM"/>
</dbReference>
<comment type="cofactor">
    <cofactor evidence="9">
        <name>Mg(2+)</name>
        <dbReference type="ChEBI" id="CHEBI:18420"/>
    </cofactor>
    <text evidence="9">Binds 1 Mg(2+) ion per subunit.</text>
</comment>
<feature type="binding site" evidence="9">
    <location>
        <position position="138"/>
    </location>
    <ligand>
        <name>4-amino-2-methyl-5-(diphosphooxymethyl)pyrimidine</name>
        <dbReference type="ChEBI" id="CHEBI:57841"/>
    </ligand>
</feature>
<keyword evidence="2 9" id="KW-0808">Transferase</keyword>
<feature type="domain" description="Thiamine phosphate synthase/TenI" evidence="12">
    <location>
        <begin position="9"/>
        <end position="189"/>
    </location>
</feature>
<reference evidence="14" key="1">
    <citation type="submission" date="2009-12" db="EMBL/GenBank/DDBJ databases">
        <title>Sequence of Clostridiales genomosp. BVAB3 str. UPII9-5.</title>
        <authorList>
            <person name="Madupu R."/>
            <person name="Durkin A.S."/>
            <person name="Torralba M."/>
            <person name="Methe B."/>
            <person name="Sutton G.G."/>
            <person name="Strausberg R.L."/>
            <person name="Nelson K.E."/>
        </authorList>
    </citation>
    <scope>NUCLEOTIDE SEQUENCE [LARGE SCALE GENOMIC DNA]</scope>
    <source>
        <strain evidence="14">UPII9-5</strain>
    </source>
</reference>
<evidence type="ECO:0000256" key="9">
    <source>
        <dbReference type="HAMAP-Rule" id="MF_00097"/>
    </source>
</evidence>
<dbReference type="PANTHER" id="PTHR20857">
    <property type="entry name" value="THIAMINE-PHOSPHATE PYROPHOSPHORYLASE"/>
    <property type="match status" value="1"/>
</dbReference>
<dbReference type="Proteomes" id="UP000008234">
    <property type="component" value="Chromosome"/>
</dbReference>
<dbReference type="GO" id="GO:0005737">
    <property type="term" value="C:cytoplasm"/>
    <property type="evidence" value="ECO:0007669"/>
    <property type="project" value="TreeGrafter"/>
</dbReference>
<dbReference type="KEGG" id="clo:HMPREF0868_1412"/>
<keyword evidence="14" id="KW-1185">Reference proteome</keyword>
<comment type="catalytic activity">
    <reaction evidence="8 9 10">
        <text>2-[(2R,5Z)-2-carboxy-4-methylthiazol-5(2H)-ylidene]ethyl phosphate + 4-amino-2-methyl-5-(diphosphooxymethyl)pyrimidine + 2 H(+) = thiamine phosphate + CO2 + diphosphate</text>
        <dbReference type="Rhea" id="RHEA:47844"/>
        <dbReference type="ChEBI" id="CHEBI:15378"/>
        <dbReference type="ChEBI" id="CHEBI:16526"/>
        <dbReference type="ChEBI" id="CHEBI:33019"/>
        <dbReference type="ChEBI" id="CHEBI:37575"/>
        <dbReference type="ChEBI" id="CHEBI:57841"/>
        <dbReference type="ChEBI" id="CHEBI:62899"/>
        <dbReference type="EC" id="2.5.1.3"/>
    </reaction>
</comment>